<dbReference type="InterPro" id="IPR029442">
    <property type="entry name" value="GyrI-like"/>
</dbReference>
<dbReference type="InterPro" id="IPR010499">
    <property type="entry name" value="AraC_E-bd"/>
</dbReference>
<dbReference type="RefSeq" id="WP_073588644.1">
    <property type="nucleotide sequence ID" value="NZ_FRFD01000005.1"/>
</dbReference>
<dbReference type="SUPFAM" id="SSF55136">
    <property type="entry name" value="Probable bacterial effector-binding domain"/>
    <property type="match status" value="1"/>
</dbReference>
<sequence length="279" mass="32538">MDWIQTLEKAIDYMEENLLSNLECEEIAEQVYVSNHHFQRTFTLLTGLTVGEYIRNRRLSLAGQELLKKESKVIDAALKYGYDSPESFAKAFKRFHGITPVQAKKQGTSLKSFNRLIIKIIMEGGSSMDYRIEKKEAFEVVLMTRTFNYQNNATDIPKFWEEYYREGLDKKVCGKLGICLPSEKGSKEYQYGIGDRKEDAKEITGDFKEYSIPAHTWAVFRCIGPMPEAIQNMWKRVYSEWLPQANYELVLDYDFEYYTDGDSSSKDYVSEIWIPVKEK</sequence>
<evidence type="ECO:0000256" key="1">
    <source>
        <dbReference type="ARBA" id="ARBA00023015"/>
    </source>
</evidence>
<dbReference type="InterPro" id="IPR011256">
    <property type="entry name" value="Reg_factor_effector_dom_sf"/>
</dbReference>
<dbReference type="GO" id="GO:0003700">
    <property type="term" value="F:DNA-binding transcription factor activity"/>
    <property type="evidence" value="ECO:0007669"/>
    <property type="project" value="InterPro"/>
</dbReference>
<dbReference type="InterPro" id="IPR018060">
    <property type="entry name" value="HTH_AraC"/>
</dbReference>
<keyword evidence="2" id="KW-0238">DNA-binding</keyword>
<evidence type="ECO:0000313" key="6">
    <source>
        <dbReference type="Proteomes" id="UP000184612"/>
    </source>
</evidence>
<evidence type="ECO:0000313" key="5">
    <source>
        <dbReference type="EMBL" id="SHO48668.1"/>
    </source>
</evidence>
<dbReference type="SMART" id="SM00342">
    <property type="entry name" value="HTH_ARAC"/>
    <property type="match status" value="1"/>
</dbReference>
<dbReference type="InterPro" id="IPR050959">
    <property type="entry name" value="MarA-like"/>
</dbReference>
<evidence type="ECO:0000256" key="2">
    <source>
        <dbReference type="ARBA" id="ARBA00023125"/>
    </source>
</evidence>
<protein>
    <submittedName>
        <fullName evidence="5">AraC family transcriptional regulator</fullName>
    </submittedName>
</protein>
<dbReference type="Gene3D" id="3.20.80.10">
    <property type="entry name" value="Regulatory factor, effector binding domain"/>
    <property type="match status" value="1"/>
</dbReference>
<evidence type="ECO:0000259" key="4">
    <source>
        <dbReference type="PROSITE" id="PS01124"/>
    </source>
</evidence>
<dbReference type="SMART" id="SM00871">
    <property type="entry name" value="AraC_E_bind"/>
    <property type="match status" value="1"/>
</dbReference>
<dbReference type="STRING" id="1121345.SAMN02745217_01951"/>
<dbReference type="OrthoDB" id="9801123at2"/>
<keyword evidence="3" id="KW-0804">Transcription</keyword>
<dbReference type="InterPro" id="IPR009057">
    <property type="entry name" value="Homeodomain-like_sf"/>
</dbReference>
<dbReference type="Gene3D" id="1.10.10.60">
    <property type="entry name" value="Homeodomain-like"/>
    <property type="match status" value="2"/>
</dbReference>
<dbReference type="Pfam" id="PF12833">
    <property type="entry name" value="HTH_18"/>
    <property type="match status" value="1"/>
</dbReference>
<reference evidence="5 6" key="1">
    <citation type="submission" date="2016-12" db="EMBL/GenBank/DDBJ databases">
        <authorList>
            <person name="Song W.-J."/>
            <person name="Kurnit D.M."/>
        </authorList>
    </citation>
    <scope>NUCLEOTIDE SEQUENCE [LARGE SCALE GENOMIC DNA]</scope>
    <source>
        <strain evidence="5 6">DSM 12503</strain>
    </source>
</reference>
<dbReference type="EMBL" id="FRFD01000005">
    <property type="protein sequence ID" value="SHO48668.1"/>
    <property type="molecule type" value="Genomic_DNA"/>
</dbReference>
<dbReference type="SUPFAM" id="SSF46689">
    <property type="entry name" value="Homeodomain-like"/>
    <property type="match status" value="2"/>
</dbReference>
<keyword evidence="1" id="KW-0805">Transcription regulation</keyword>
<dbReference type="Proteomes" id="UP000184612">
    <property type="component" value="Unassembled WGS sequence"/>
</dbReference>
<dbReference type="PANTHER" id="PTHR47504:SF5">
    <property type="entry name" value="RIGHT ORIGIN-BINDING PROTEIN"/>
    <property type="match status" value="1"/>
</dbReference>
<organism evidence="5 6">
    <name type="scientific">Anaerocolumna xylanovorans DSM 12503</name>
    <dbReference type="NCBI Taxonomy" id="1121345"/>
    <lineage>
        <taxon>Bacteria</taxon>
        <taxon>Bacillati</taxon>
        <taxon>Bacillota</taxon>
        <taxon>Clostridia</taxon>
        <taxon>Lachnospirales</taxon>
        <taxon>Lachnospiraceae</taxon>
        <taxon>Anaerocolumna</taxon>
    </lineage>
</organism>
<feature type="domain" description="HTH araC/xylS-type" evidence="4">
    <location>
        <begin position="8"/>
        <end position="106"/>
    </location>
</feature>
<dbReference type="Pfam" id="PF06445">
    <property type="entry name" value="GyrI-like"/>
    <property type="match status" value="1"/>
</dbReference>
<dbReference type="PANTHER" id="PTHR47504">
    <property type="entry name" value="RIGHT ORIGIN-BINDING PROTEIN"/>
    <property type="match status" value="1"/>
</dbReference>
<dbReference type="AlphaFoldDB" id="A0A1M7Y804"/>
<proteinExistence type="predicted"/>
<keyword evidence="6" id="KW-1185">Reference proteome</keyword>
<dbReference type="PROSITE" id="PS01124">
    <property type="entry name" value="HTH_ARAC_FAMILY_2"/>
    <property type="match status" value="1"/>
</dbReference>
<accession>A0A1M7Y804</accession>
<gene>
    <name evidence="5" type="ORF">SAMN02745217_01951</name>
</gene>
<evidence type="ECO:0000256" key="3">
    <source>
        <dbReference type="ARBA" id="ARBA00023163"/>
    </source>
</evidence>
<dbReference type="GO" id="GO:0043565">
    <property type="term" value="F:sequence-specific DNA binding"/>
    <property type="evidence" value="ECO:0007669"/>
    <property type="project" value="InterPro"/>
</dbReference>
<name>A0A1M7Y804_9FIRM</name>